<dbReference type="OrthoDB" id="2887003at2"/>
<gene>
    <name evidence="1" type="ORF">DS031_10635</name>
</gene>
<keyword evidence="2" id="KW-1185">Reference proteome</keyword>
<reference evidence="1 2" key="1">
    <citation type="submission" date="2018-07" db="EMBL/GenBank/DDBJ databases">
        <title>Lottiidibacillus patelloidae gen. nov., sp. nov., isolated from the intestinal tract of a marine limpet and the reclassification of B. taeanensis BH030017T, B. algicola KMM 3737T and B. hwajinpoensis SW-72T as genus Lottiidibacillus.</title>
        <authorList>
            <person name="Liu R."/>
            <person name="Huang Z."/>
        </authorList>
    </citation>
    <scope>NUCLEOTIDE SEQUENCE [LARGE SCALE GENOMIC DNA]</scope>
    <source>
        <strain evidence="1 2">BH030017</strain>
    </source>
</reference>
<accession>A0A366Y0I1</accession>
<name>A0A366Y0I1_9BACI</name>
<evidence type="ECO:0000313" key="2">
    <source>
        <dbReference type="Proteomes" id="UP000253314"/>
    </source>
</evidence>
<comment type="caution">
    <text evidence="1">The sequence shown here is derived from an EMBL/GenBank/DDBJ whole genome shotgun (WGS) entry which is preliminary data.</text>
</comment>
<evidence type="ECO:0000313" key="1">
    <source>
        <dbReference type="EMBL" id="RBW69671.1"/>
    </source>
</evidence>
<dbReference type="RefSeq" id="WP_113806057.1">
    <property type="nucleotide sequence ID" value="NZ_QOCW01000009.1"/>
</dbReference>
<dbReference type="Proteomes" id="UP000253314">
    <property type="component" value="Unassembled WGS sequence"/>
</dbReference>
<dbReference type="AlphaFoldDB" id="A0A366Y0I1"/>
<sequence length="79" mass="9227">MNRVGIVRLVDTMYFLLQSEENEEIKQEIIDVGDALESGVITIHDALFWDHQEARAIIRKAFSEANFLHFRYKMGNDDI</sequence>
<organism evidence="1 2">
    <name type="scientific">Bacillus taeanensis</name>
    <dbReference type="NCBI Taxonomy" id="273032"/>
    <lineage>
        <taxon>Bacteria</taxon>
        <taxon>Bacillati</taxon>
        <taxon>Bacillota</taxon>
        <taxon>Bacilli</taxon>
        <taxon>Bacillales</taxon>
        <taxon>Bacillaceae</taxon>
        <taxon>Bacillus</taxon>
    </lineage>
</organism>
<dbReference type="EMBL" id="QOCW01000009">
    <property type="protein sequence ID" value="RBW69671.1"/>
    <property type="molecule type" value="Genomic_DNA"/>
</dbReference>
<protein>
    <submittedName>
        <fullName evidence="1">Uncharacterized protein</fullName>
    </submittedName>
</protein>
<proteinExistence type="predicted"/>